<name>A0A552PW07_9CHRO</name>
<protein>
    <submittedName>
        <fullName evidence="1">Uncharacterized protein</fullName>
    </submittedName>
</protein>
<evidence type="ECO:0000313" key="2">
    <source>
        <dbReference type="Proteomes" id="UP000317165"/>
    </source>
</evidence>
<accession>A0A552PW07</accession>
<dbReference type="Proteomes" id="UP000317165">
    <property type="component" value="Unassembled WGS sequence"/>
</dbReference>
<reference evidence="1 2" key="1">
    <citation type="submission" date="2019-01" db="EMBL/GenBank/DDBJ databases">
        <title>Coherence of Microcystis species and biogeography revealed through population genomics.</title>
        <authorList>
            <person name="Perez-Carrascal O.M."/>
            <person name="Terrat Y."/>
            <person name="Giani A."/>
            <person name="Fortin N."/>
            <person name="Tromas N."/>
            <person name="Shapiro B.J."/>
        </authorList>
    </citation>
    <scope>NUCLEOTIDE SEQUENCE [LARGE SCALE GENOMIC DNA]</scope>
    <source>
        <strain evidence="1">Mp_MB_F_20051200_S9</strain>
    </source>
</reference>
<organism evidence="1 2">
    <name type="scientific">Microcystis panniformis Mp_MB_F_20051200_S9</name>
    <dbReference type="NCBI Taxonomy" id="2486223"/>
    <lineage>
        <taxon>Bacteria</taxon>
        <taxon>Bacillati</taxon>
        <taxon>Cyanobacteriota</taxon>
        <taxon>Cyanophyceae</taxon>
        <taxon>Oscillatoriophycideae</taxon>
        <taxon>Chroococcales</taxon>
        <taxon>Microcystaceae</taxon>
        <taxon>Microcystis</taxon>
    </lineage>
</organism>
<comment type="caution">
    <text evidence="1">The sequence shown here is derived from an EMBL/GenBank/DDBJ whole genome shotgun (WGS) entry which is preliminary data.</text>
</comment>
<gene>
    <name evidence="1" type="ORF">EWV53_13370</name>
</gene>
<sequence length="158" mass="15503">MKASNYQEIAKAAILAGGLAAAGVLSVGESAQAQFIGAASQSRVSAAVTSILTDGNAAATNSFAVEQVLPPSDYVFSGVVAVQVSYATTISVGVGTAGALTPVITAAQLTAPVVVNSGTQLTVERATADAISKAATGSRFGDVSGIVRAWSAGTSVLD</sequence>
<proteinExistence type="predicted"/>
<dbReference type="EMBL" id="SFAC01000158">
    <property type="protein sequence ID" value="TRV61106.1"/>
    <property type="molecule type" value="Genomic_DNA"/>
</dbReference>
<evidence type="ECO:0000313" key="1">
    <source>
        <dbReference type="EMBL" id="TRV61106.1"/>
    </source>
</evidence>
<dbReference type="AlphaFoldDB" id="A0A552PW07"/>